<protein>
    <submittedName>
        <fullName evidence="9">Sugar (And other) transporter family protein</fullName>
    </submittedName>
</protein>
<evidence type="ECO:0000256" key="2">
    <source>
        <dbReference type="ARBA" id="ARBA00022448"/>
    </source>
</evidence>
<feature type="transmembrane region" description="Helical" evidence="6">
    <location>
        <begin position="40"/>
        <end position="60"/>
    </location>
</feature>
<dbReference type="Proteomes" id="UP000188532">
    <property type="component" value="Unassembled WGS sequence"/>
</dbReference>
<comment type="subcellular location">
    <subcellularLocation>
        <location evidence="1">Cell membrane</location>
        <topology evidence="1">Multi-pass membrane protein</topology>
    </subcellularLocation>
</comment>
<sequence length="159" mass="16735">MAVAVCTLATFIVNIDNTAYQVSLTQIRDTLPATFTQGQWILNGYILTLAALEIVAGALGDRFNKRSLLVTGLAVYVAGSILTALSPNAFAMIGARVLAGIGASILVPVGLAMVRVLARDSRELQRFTGGWGPWWASGWPPGRSPAATSPGTWGGECCR</sequence>
<gene>
    <name evidence="9" type="ORF">BZL29_6990</name>
    <name evidence="8" type="ORF">NIIDMKKI_24490</name>
</gene>
<evidence type="ECO:0000256" key="4">
    <source>
        <dbReference type="ARBA" id="ARBA00022989"/>
    </source>
</evidence>
<evidence type="ECO:0000256" key="3">
    <source>
        <dbReference type="ARBA" id="ARBA00022692"/>
    </source>
</evidence>
<proteinExistence type="predicted"/>
<dbReference type="PROSITE" id="PS50850">
    <property type="entry name" value="MFS"/>
    <property type="match status" value="1"/>
</dbReference>
<dbReference type="InterPro" id="IPR020846">
    <property type="entry name" value="MFS_dom"/>
</dbReference>
<evidence type="ECO:0000256" key="1">
    <source>
        <dbReference type="ARBA" id="ARBA00004651"/>
    </source>
</evidence>
<accession>A0A1V3WMJ9</accession>
<dbReference type="SUPFAM" id="SSF103473">
    <property type="entry name" value="MFS general substrate transporter"/>
    <property type="match status" value="1"/>
</dbReference>
<evidence type="ECO:0000313" key="8">
    <source>
        <dbReference type="EMBL" id="BCI87243.1"/>
    </source>
</evidence>
<dbReference type="AlphaFoldDB" id="A0A1V3WMJ9"/>
<dbReference type="GO" id="GO:0005886">
    <property type="term" value="C:plasma membrane"/>
    <property type="evidence" value="ECO:0007669"/>
    <property type="project" value="UniProtKB-SubCell"/>
</dbReference>
<keyword evidence="4 6" id="KW-1133">Transmembrane helix</keyword>
<keyword evidence="2" id="KW-0813">Transport</keyword>
<keyword evidence="5 6" id="KW-0472">Membrane</keyword>
<dbReference type="InterPro" id="IPR011701">
    <property type="entry name" value="MFS"/>
</dbReference>
<feature type="transmembrane region" description="Helical" evidence="6">
    <location>
        <begin position="67"/>
        <end position="85"/>
    </location>
</feature>
<evidence type="ECO:0000259" key="7">
    <source>
        <dbReference type="PROSITE" id="PS50850"/>
    </source>
</evidence>
<dbReference type="GO" id="GO:0022857">
    <property type="term" value="F:transmembrane transporter activity"/>
    <property type="evidence" value="ECO:0007669"/>
    <property type="project" value="InterPro"/>
</dbReference>
<evidence type="ECO:0000256" key="6">
    <source>
        <dbReference type="SAM" id="Phobius"/>
    </source>
</evidence>
<dbReference type="InterPro" id="IPR036259">
    <property type="entry name" value="MFS_trans_sf"/>
</dbReference>
<dbReference type="EMBL" id="AP023343">
    <property type="protein sequence ID" value="BCI87243.1"/>
    <property type="molecule type" value="Genomic_DNA"/>
</dbReference>
<dbReference type="Gene3D" id="1.20.1720.10">
    <property type="entry name" value="Multidrug resistance protein D"/>
    <property type="match status" value="1"/>
</dbReference>
<evidence type="ECO:0000313" key="9">
    <source>
        <dbReference type="EMBL" id="OOK68155.1"/>
    </source>
</evidence>
<reference evidence="8 11" key="2">
    <citation type="submission" date="2020-07" db="EMBL/GenBank/DDBJ databases">
        <title>Mycobacterium kansasii (former subtype) with zoonotic potential isolated from diseased indoor pet cat, Japan.</title>
        <authorList>
            <person name="Fukano H."/>
            <person name="Terazono T."/>
            <person name="Hoshino Y."/>
        </authorList>
    </citation>
    <scope>NUCLEOTIDE SEQUENCE [LARGE SCALE GENOMIC DNA]</scope>
    <source>
        <strain evidence="8 11">Kuro-I</strain>
    </source>
</reference>
<keyword evidence="3 6" id="KW-0812">Transmembrane</keyword>
<dbReference type="PANTHER" id="PTHR42718:SF9">
    <property type="entry name" value="MAJOR FACILITATOR SUPERFAMILY MULTIDRUG TRANSPORTER MFSC"/>
    <property type="match status" value="1"/>
</dbReference>
<organism evidence="9 10">
    <name type="scientific">Mycobacterium kansasii</name>
    <dbReference type="NCBI Taxonomy" id="1768"/>
    <lineage>
        <taxon>Bacteria</taxon>
        <taxon>Bacillati</taxon>
        <taxon>Actinomycetota</taxon>
        <taxon>Actinomycetes</taxon>
        <taxon>Mycobacteriales</taxon>
        <taxon>Mycobacteriaceae</taxon>
        <taxon>Mycobacterium</taxon>
    </lineage>
</organism>
<dbReference type="Pfam" id="PF07690">
    <property type="entry name" value="MFS_1"/>
    <property type="match status" value="1"/>
</dbReference>
<dbReference type="PANTHER" id="PTHR42718">
    <property type="entry name" value="MAJOR FACILITATOR SUPERFAMILY MULTIDRUG TRANSPORTER MFSC"/>
    <property type="match status" value="1"/>
</dbReference>
<evidence type="ECO:0000256" key="5">
    <source>
        <dbReference type="ARBA" id="ARBA00023136"/>
    </source>
</evidence>
<feature type="transmembrane region" description="Helical" evidence="6">
    <location>
        <begin position="97"/>
        <end position="118"/>
    </location>
</feature>
<reference evidence="9 10" key="1">
    <citation type="submission" date="2017-02" db="EMBL/GenBank/DDBJ databases">
        <title>Complete genome sequences of Mycobacterium kansasii strains isolated from rhesus macaques.</title>
        <authorList>
            <person name="Panda A."/>
            <person name="Nagaraj S."/>
            <person name="Zhao X."/>
            <person name="Tettelin H."/>
            <person name="Detolla L.J."/>
        </authorList>
    </citation>
    <scope>NUCLEOTIDE SEQUENCE [LARGE SCALE GENOMIC DNA]</scope>
    <source>
        <strain evidence="9 10">11-3469</strain>
    </source>
</reference>
<evidence type="ECO:0000313" key="11">
    <source>
        <dbReference type="Proteomes" id="UP000516380"/>
    </source>
</evidence>
<evidence type="ECO:0000313" key="10">
    <source>
        <dbReference type="Proteomes" id="UP000188532"/>
    </source>
</evidence>
<name>A0A1V3WMJ9_MYCKA</name>
<dbReference type="Proteomes" id="UP000516380">
    <property type="component" value="Chromosome"/>
</dbReference>
<keyword evidence="11" id="KW-1185">Reference proteome</keyword>
<feature type="domain" description="Major facilitator superfamily (MFS) profile" evidence="7">
    <location>
        <begin position="2"/>
        <end position="159"/>
    </location>
</feature>
<dbReference type="EMBL" id="MVBN01000008">
    <property type="protein sequence ID" value="OOK68155.1"/>
    <property type="molecule type" value="Genomic_DNA"/>
</dbReference>